<organism evidence="2 3">
    <name type="scientific">Mesobacterium hydrothermale</name>
    <dbReference type="NCBI Taxonomy" id="3111907"/>
    <lineage>
        <taxon>Bacteria</taxon>
        <taxon>Pseudomonadati</taxon>
        <taxon>Pseudomonadota</taxon>
        <taxon>Alphaproteobacteria</taxon>
        <taxon>Rhodobacterales</taxon>
        <taxon>Roseobacteraceae</taxon>
        <taxon>Mesobacterium</taxon>
    </lineage>
</organism>
<comment type="caution">
    <text evidence="2">The sequence shown here is derived from an EMBL/GenBank/DDBJ whole genome shotgun (WGS) entry which is preliminary data.</text>
</comment>
<dbReference type="Proteomes" id="UP001348149">
    <property type="component" value="Unassembled WGS sequence"/>
</dbReference>
<evidence type="ECO:0000313" key="2">
    <source>
        <dbReference type="EMBL" id="MEC3863165.1"/>
    </source>
</evidence>
<dbReference type="RefSeq" id="WP_326299233.1">
    <property type="nucleotide sequence ID" value="NZ_JAYLLH010000039.1"/>
</dbReference>
<name>A0ABU6HPK6_9RHOB</name>
<proteinExistence type="predicted"/>
<dbReference type="EMBL" id="JAYLLH010000039">
    <property type="protein sequence ID" value="MEC3863165.1"/>
    <property type="molecule type" value="Genomic_DNA"/>
</dbReference>
<gene>
    <name evidence="2" type="ORF">VK792_17870</name>
</gene>
<evidence type="ECO:0000313" key="3">
    <source>
        <dbReference type="Proteomes" id="UP001348149"/>
    </source>
</evidence>
<protein>
    <submittedName>
        <fullName evidence="2">Uncharacterized protein</fullName>
    </submittedName>
</protein>
<feature type="region of interest" description="Disordered" evidence="1">
    <location>
        <begin position="24"/>
        <end position="65"/>
    </location>
</feature>
<keyword evidence="3" id="KW-1185">Reference proteome</keyword>
<evidence type="ECO:0000256" key="1">
    <source>
        <dbReference type="SAM" id="MobiDB-lite"/>
    </source>
</evidence>
<accession>A0ABU6HPK6</accession>
<sequence length="65" mass="7373">MPDKTIRSRSRFAALHRLLTGQRGFGPRNLPATDRLRRDMGMPPVQTRLRPSTFSPHGLAFRQGS</sequence>
<reference evidence="2 3" key="1">
    <citation type="submission" date="2024-01" db="EMBL/GenBank/DDBJ databases">
        <title>Mesobacterium rodlantinim sp. nov., isolated from shallow sea hydrothermal systems off Kueishantao Island.</title>
        <authorList>
            <person name="Su Z."/>
            <person name="Tang K."/>
        </authorList>
    </citation>
    <scope>NUCLEOTIDE SEQUENCE [LARGE SCALE GENOMIC DNA]</scope>
    <source>
        <strain evidence="2 3">TK19101</strain>
    </source>
</reference>